<dbReference type="InterPro" id="IPR027417">
    <property type="entry name" value="P-loop_NTPase"/>
</dbReference>
<gene>
    <name evidence="5" type="ORF">XIS1_1790081</name>
</gene>
<dbReference type="InterPro" id="IPR001650">
    <property type="entry name" value="Helicase_C-like"/>
</dbReference>
<dbReference type="GO" id="GO:0031297">
    <property type="term" value="P:replication fork processing"/>
    <property type="evidence" value="ECO:0007669"/>
    <property type="project" value="TreeGrafter"/>
</dbReference>
<dbReference type="RefSeq" id="WP_086956762.1">
    <property type="nucleotide sequence ID" value="NZ_CAWNQC010000101.1"/>
</dbReference>
<dbReference type="InterPro" id="IPR014001">
    <property type="entry name" value="Helicase_ATP-bd"/>
</dbReference>
<evidence type="ECO:0008006" key="7">
    <source>
        <dbReference type="Google" id="ProtNLM"/>
    </source>
</evidence>
<evidence type="ECO:0000313" key="6">
    <source>
        <dbReference type="Proteomes" id="UP000196435"/>
    </source>
</evidence>
<dbReference type="SMART" id="SM00487">
    <property type="entry name" value="DEXDc"/>
    <property type="match status" value="1"/>
</dbReference>
<evidence type="ECO:0000313" key="5">
    <source>
        <dbReference type="EMBL" id="SIP73275.1"/>
    </source>
</evidence>
<feature type="domain" description="Helicase ATP-binding" evidence="3">
    <location>
        <begin position="86"/>
        <end position="249"/>
    </location>
</feature>
<dbReference type="GO" id="GO:0005524">
    <property type="term" value="F:ATP binding"/>
    <property type="evidence" value="ECO:0007669"/>
    <property type="project" value="InterPro"/>
</dbReference>
<name>A0A1N6MWM2_9GAMM</name>
<feature type="domain" description="Helicase C-terminal" evidence="4">
    <location>
        <begin position="372"/>
        <end position="528"/>
    </location>
</feature>
<proteinExistence type="predicted"/>
<dbReference type="PROSITE" id="PS51194">
    <property type="entry name" value="HELICASE_CTER"/>
    <property type="match status" value="1"/>
</dbReference>
<evidence type="ECO:0000259" key="3">
    <source>
        <dbReference type="PROSITE" id="PS51192"/>
    </source>
</evidence>
<dbReference type="SUPFAM" id="SSF52540">
    <property type="entry name" value="P-loop containing nucleoside triphosphate hydrolases"/>
    <property type="match status" value="1"/>
</dbReference>
<dbReference type="InterPro" id="IPR000330">
    <property type="entry name" value="SNF2_N"/>
</dbReference>
<dbReference type="PROSITE" id="PS51192">
    <property type="entry name" value="HELICASE_ATP_BIND_1"/>
    <property type="match status" value="1"/>
</dbReference>
<dbReference type="GO" id="GO:0016787">
    <property type="term" value="F:hydrolase activity"/>
    <property type="evidence" value="ECO:0007669"/>
    <property type="project" value="UniProtKB-KW"/>
</dbReference>
<evidence type="ECO:0000256" key="2">
    <source>
        <dbReference type="ARBA" id="ARBA00022806"/>
    </source>
</evidence>
<dbReference type="Pfam" id="PF00271">
    <property type="entry name" value="Helicase_C"/>
    <property type="match status" value="1"/>
</dbReference>
<dbReference type="PANTHER" id="PTHR45766">
    <property type="entry name" value="DNA ANNEALING HELICASE AND ENDONUCLEASE ZRANB3 FAMILY MEMBER"/>
    <property type="match status" value="1"/>
</dbReference>
<dbReference type="OrthoDB" id="9760715at2"/>
<keyword evidence="1" id="KW-0378">Hydrolase</keyword>
<reference evidence="6" key="1">
    <citation type="submission" date="2016-12" db="EMBL/GenBank/DDBJ databases">
        <authorList>
            <person name="Gaudriault S."/>
        </authorList>
    </citation>
    <scope>NUCLEOTIDE SEQUENCE [LARGE SCALE GENOMIC DNA]</scope>
    <source>
        <strain evidence="6">HGB1681 (deposited as PTA-6826 in the American Type Culture Collection)</strain>
    </source>
</reference>
<evidence type="ECO:0000259" key="4">
    <source>
        <dbReference type="PROSITE" id="PS51194"/>
    </source>
</evidence>
<protein>
    <recommendedName>
        <fullName evidence="7">Helicase ATP-binding domain-containing protein</fullName>
    </recommendedName>
</protein>
<dbReference type="Gene3D" id="3.40.50.300">
    <property type="entry name" value="P-loop containing nucleotide triphosphate hydrolases"/>
    <property type="match status" value="2"/>
</dbReference>
<keyword evidence="2" id="KW-0347">Helicase</keyword>
<evidence type="ECO:0000256" key="1">
    <source>
        <dbReference type="ARBA" id="ARBA00022801"/>
    </source>
</evidence>
<dbReference type="CDD" id="cd18793">
    <property type="entry name" value="SF2_C_SNF"/>
    <property type="match status" value="1"/>
</dbReference>
<keyword evidence="2" id="KW-0067">ATP-binding</keyword>
<dbReference type="Pfam" id="PF00176">
    <property type="entry name" value="SNF2-rel_dom"/>
    <property type="match status" value="1"/>
</dbReference>
<dbReference type="InterPro" id="IPR049730">
    <property type="entry name" value="SNF2/RAD54-like_C"/>
</dbReference>
<keyword evidence="2" id="KW-0547">Nucleotide-binding</keyword>
<dbReference type="SMART" id="SM00490">
    <property type="entry name" value="HELICc"/>
    <property type="match status" value="1"/>
</dbReference>
<dbReference type="AlphaFoldDB" id="A0A1N6MWM2"/>
<dbReference type="GO" id="GO:0004386">
    <property type="term" value="F:helicase activity"/>
    <property type="evidence" value="ECO:0007669"/>
    <property type="project" value="UniProtKB-KW"/>
</dbReference>
<dbReference type="EMBL" id="FTLG01000089">
    <property type="protein sequence ID" value="SIP73275.1"/>
    <property type="molecule type" value="Genomic_DNA"/>
</dbReference>
<dbReference type="PANTHER" id="PTHR45766:SF6">
    <property type="entry name" value="SWI_SNF-RELATED MATRIX-ASSOCIATED ACTIN-DEPENDENT REGULATOR OF CHROMATIN SUBFAMILY A-LIKE PROTEIN 1"/>
    <property type="match status" value="1"/>
</dbReference>
<dbReference type="Proteomes" id="UP000196435">
    <property type="component" value="Unassembled WGS sequence"/>
</dbReference>
<accession>A0A1N6MWM2</accession>
<organism evidence="5 6">
    <name type="scientific">Xenorhabdus innexi</name>
    <dbReference type="NCBI Taxonomy" id="290109"/>
    <lineage>
        <taxon>Bacteria</taxon>
        <taxon>Pseudomonadati</taxon>
        <taxon>Pseudomonadota</taxon>
        <taxon>Gammaproteobacteria</taxon>
        <taxon>Enterobacterales</taxon>
        <taxon>Morganellaceae</taxon>
        <taxon>Xenorhabdus</taxon>
    </lineage>
</organism>
<dbReference type="GO" id="GO:0006281">
    <property type="term" value="P:DNA repair"/>
    <property type="evidence" value="ECO:0007669"/>
    <property type="project" value="TreeGrafter"/>
</dbReference>
<sequence length="528" mass="59482">MMATLQLYQQRALVIQGTEQELARARVLNPGGLIDLGDNTVAYKWDYYNAALLAVADLPAVSPIYRDYHWPGPSDFRPYQHQIICADFLCLRKKAYCFAGTGTGKTAIGLWAAHYLYTLGLVKKILILCPSSVLLDAWQPTAAKLLFGEADFTVIEGTVKQKQEQVASAAPFHITNYEALKGLHKKFSQNHYDLIILDESTKIKNRETDIWSLVYPLVRKATYAWQMTGTPTPMGPKDAFGQICMFDGFGNTVPNIYWWENLTTWKKKDAFKRFPLKGWQATVAKYMKPALRIRTRDCIDLPPIVYESRYLPLTAVQKAAIQMLRTQKMVNLAGENIMGDNRAILLDKVVQICCGAVLSESGEVVEMKPTKRLNECLEIIHSEEGKVLIFAPFRAAVEMITRYLRSKNIAVGVIHGGITSKKARQKIFDSFQNDLKGQMQVIVGVPSAFAHGVTLTAASHAIWYAPFASTEVYLQATARMERNGQKHHMTVTEMWGDQREKQLYDIIAGRAEAQLTLLDIYRSLAKDN</sequence>